<keyword evidence="4 7" id="KW-0812">Transmembrane</keyword>
<feature type="transmembrane region" description="Helical" evidence="7">
    <location>
        <begin position="6"/>
        <end position="33"/>
    </location>
</feature>
<evidence type="ECO:0000313" key="10">
    <source>
        <dbReference type="Proteomes" id="UP000671908"/>
    </source>
</evidence>
<keyword evidence="2" id="KW-1003">Cell membrane</keyword>
<dbReference type="NCBIfam" id="TIGR00786">
    <property type="entry name" value="dctM"/>
    <property type="match status" value="1"/>
</dbReference>
<feature type="transmembrane region" description="Helical" evidence="7">
    <location>
        <begin position="168"/>
        <end position="191"/>
    </location>
</feature>
<dbReference type="EMBL" id="CP054142">
    <property type="protein sequence ID" value="QTQ14860.1"/>
    <property type="molecule type" value="Genomic_DNA"/>
</dbReference>
<keyword evidence="5 7" id="KW-1133">Transmembrane helix</keyword>
<evidence type="ECO:0000256" key="7">
    <source>
        <dbReference type="SAM" id="Phobius"/>
    </source>
</evidence>
<proteinExistence type="predicted"/>
<evidence type="ECO:0000259" key="8">
    <source>
        <dbReference type="Pfam" id="PF06808"/>
    </source>
</evidence>
<dbReference type="InterPro" id="IPR004681">
    <property type="entry name" value="TRAP_DctM"/>
</dbReference>
<feature type="transmembrane region" description="Helical" evidence="7">
    <location>
        <begin position="395"/>
        <end position="422"/>
    </location>
</feature>
<dbReference type="PANTHER" id="PTHR33362">
    <property type="entry name" value="SIALIC ACID TRAP TRANSPORTER PERMEASE PROTEIN SIAT-RELATED"/>
    <property type="match status" value="1"/>
</dbReference>
<dbReference type="GO" id="GO:0005886">
    <property type="term" value="C:plasma membrane"/>
    <property type="evidence" value="ECO:0007669"/>
    <property type="project" value="UniProtKB-SubCell"/>
</dbReference>
<evidence type="ECO:0000313" key="9">
    <source>
        <dbReference type="EMBL" id="QTQ14860.1"/>
    </source>
</evidence>
<dbReference type="InterPro" id="IPR010656">
    <property type="entry name" value="DctM"/>
</dbReference>
<evidence type="ECO:0000256" key="5">
    <source>
        <dbReference type="ARBA" id="ARBA00022989"/>
    </source>
</evidence>
<feature type="transmembrane region" description="Helical" evidence="7">
    <location>
        <begin position="133"/>
        <end position="156"/>
    </location>
</feature>
<feature type="transmembrane region" description="Helical" evidence="7">
    <location>
        <begin position="319"/>
        <end position="346"/>
    </location>
</feature>
<sequence>MLFIFLVILFSGIALGIPIVFCMAIANVVMLFIMDFPMVSYIQKLFTGMDSFTLLAVPFYMFVGEVMNRGGIAKRLLVFSDSLVGHIKGGLGHVNILSSLFFGGISGSAIADTAAIGGLLIPPMKEEGYEPAYSAAVTASSSVIGIIIPPSIPFILYGVTTSTSISKMFIGGIIPGTLTAFILMFVTFLTVGKHKKDLNEGKKNKFSFKKVFVAFKSAWTALLVPFIIVGGILAGVFTATEAGVVASVVALFLGLFVFKELKVKELPQVLFNTAKTTASVLFLCGTASVTAYLLTLAHVPQELTSFFSSLSDNPLVIVFFANILLLLVGFVMDITPAILILSPVLLPVMQKYGIDPVYWGVITCINLGIGLITPPVGTVLYVASGVAKVKMEELVYALIPFFLGMLVLLVILILFPPLITFLPNLLMPVK</sequence>
<comment type="subcellular location">
    <subcellularLocation>
        <location evidence="1">Cell inner membrane</location>
        <topology evidence="1">Multi-pass membrane protein</topology>
    </subcellularLocation>
</comment>
<keyword evidence="3" id="KW-0997">Cell inner membrane</keyword>
<dbReference type="Pfam" id="PF06808">
    <property type="entry name" value="DctM"/>
    <property type="match status" value="1"/>
</dbReference>
<organism evidence="9 10">
    <name type="scientific">Treponema parvum</name>
    <dbReference type="NCBI Taxonomy" id="138851"/>
    <lineage>
        <taxon>Bacteria</taxon>
        <taxon>Pseudomonadati</taxon>
        <taxon>Spirochaetota</taxon>
        <taxon>Spirochaetia</taxon>
        <taxon>Spirochaetales</taxon>
        <taxon>Treponemataceae</taxon>
        <taxon>Treponema</taxon>
    </lineage>
</organism>
<dbReference type="PIRSF" id="PIRSF006066">
    <property type="entry name" value="HI0050"/>
    <property type="match status" value="1"/>
</dbReference>
<accession>A0A975F5S1</accession>
<dbReference type="RefSeq" id="WP_210119499.1">
    <property type="nucleotide sequence ID" value="NZ_CP054142.1"/>
</dbReference>
<keyword evidence="6 7" id="KW-0472">Membrane</keyword>
<feature type="transmembrane region" description="Helical" evidence="7">
    <location>
        <begin position="242"/>
        <end position="258"/>
    </location>
</feature>
<dbReference type="KEGG" id="tpav:HRQ91_10545"/>
<evidence type="ECO:0000256" key="6">
    <source>
        <dbReference type="ARBA" id="ARBA00023136"/>
    </source>
</evidence>
<dbReference type="AlphaFoldDB" id="A0A975F5S1"/>
<feature type="transmembrane region" description="Helical" evidence="7">
    <location>
        <begin position="45"/>
        <end position="63"/>
    </location>
</feature>
<gene>
    <name evidence="9" type="ORF">HRQ91_10545</name>
</gene>
<feature type="transmembrane region" description="Helical" evidence="7">
    <location>
        <begin position="358"/>
        <end position="383"/>
    </location>
</feature>
<keyword evidence="10" id="KW-1185">Reference proteome</keyword>
<evidence type="ECO:0000256" key="3">
    <source>
        <dbReference type="ARBA" id="ARBA00022519"/>
    </source>
</evidence>
<feature type="transmembrane region" description="Helical" evidence="7">
    <location>
        <begin position="279"/>
        <end position="299"/>
    </location>
</feature>
<reference evidence="9 10" key="1">
    <citation type="journal article" date="2021" name="Microbiol. Resour. Announc.">
        <title>Complete Genome Sequences of Three Human Oral Treponema parvum Isolates.</title>
        <authorList>
            <person name="Zeng H."/>
            <person name="Watt R.M."/>
        </authorList>
    </citation>
    <scope>NUCLEOTIDE SEQUENCE [LARGE SCALE GENOMIC DNA]</scope>
    <source>
        <strain evidence="9 10">ATCC 700770</strain>
    </source>
</reference>
<protein>
    <submittedName>
        <fullName evidence="9">TRAP transporter large permease</fullName>
    </submittedName>
</protein>
<evidence type="ECO:0000256" key="1">
    <source>
        <dbReference type="ARBA" id="ARBA00004429"/>
    </source>
</evidence>
<evidence type="ECO:0000256" key="2">
    <source>
        <dbReference type="ARBA" id="ARBA00022475"/>
    </source>
</evidence>
<dbReference type="PANTHER" id="PTHR33362:SF2">
    <property type="entry name" value="TRAP TRANSPORTER LARGE PERMEASE PROTEIN"/>
    <property type="match status" value="1"/>
</dbReference>
<feature type="transmembrane region" description="Helical" evidence="7">
    <location>
        <begin position="100"/>
        <end position="121"/>
    </location>
</feature>
<dbReference type="GO" id="GO:0022857">
    <property type="term" value="F:transmembrane transporter activity"/>
    <property type="evidence" value="ECO:0007669"/>
    <property type="project" value="TreeGrafter"/>
</dbReference>
<feature type="domain" description="TRAP C4-dicarboxylate transport system permease DctM subunit" evidence="8">
    <location>
        <begin position="6"/>
        <end position="417"/>
    </location>
</feature>
<feature type="transmembrane region" description="Helical" evidence="7">
    <location>
        <begin position="211"/>
        <end position="236"/>
    </location>
</feature>
<name>A0A975F5S1_9SPIR</name>
<evidence type="ECO:0000256" key="4">
    <source>
        <dbReference type="ARBA" id="ARBA00022692"/>
    </source>
</evidence>
<dbReference type="Proteomes" id="UP000671908">
    <property type="component" value="Chromosome"/>
</dbReference>